<dbReference type="EMBL" id="JARQAZ010000001">
    <property type="protein sequence ID" value="MDT2769381.1"/>
    <property type="molecule type" value="Genomic_DNA"/>
</dbReference>
<feature type="domain" description="MoaF-like" evidence="1">
    <location>
        <begin position="19"/>
        <end position="104"/>
    </location>
</feature>
<organism evidence="2 3">
    <name type="scientific">Enterococcus pseudoavium</name>
    <dbReference type="NCBI Taxonomy" id="44007"/>
    <lineage>
        <taxon>Bacteria</taxon>
        <taxon>Bacillati</taxon>
        <taxon>Bacillota</taxon>
        <taxon>Bacilli</taxon>
        <taxon>Lactobacillales</taxon>
        <taxon>Enterococcaceae</taxon>
        <taxon>Enterococcus</taxon>
    </lineage>
</organism>
<reference evidence="2 3" key="1">
    <citation type="submission" date="2023-03" db="EMBL/GenBank/DDBJ databases">
        <authorList>
            <person name="Shen W."/>
            <person name="Cai J."/>
        </authorList>
    </citation>
    <scope>NUCLEOTIDE SEQUENCE [LARGE SCALE GENOMIC DNA]</scope>
    <source>
        <strain evidence="2 3">Y59</strain>
    </source>
</reference>
<dbReference type="SUPFAM" id="SSF50814">
    <property type="entry name" value="Lipocalins"/>
    <property type="match status" value="1"/>
</dbReference>
<evidence type="ECO:0000259" key="1">
    <source>
        <dbReference type="Pfam" id="PF22036"/>
    </source>
</evidence>
<dbReference type="Pfam" id="PF22036">
    <property type="entry name" value="MoaF_like"/>
    <property type="match status" value="1"/>
</dbReference>
<dbReference type="InterPro" id="IPR053892">
    <property type="entry name" value="MoaF-like"/>
</dbReference>
<keyword evidence="3" id="KW-1185">Reference proteome</keyword>
<evidence type="ECO:0000313" key="2">
    <source>
        <dbReference type="EMBL" id="MDT2769381.1"/>
    </source>
</evidence>
<dbReference type="Proteomes" id="UP001269061">
    <property type="component" value="Unassembled WGS sequence"/>
</dbReference>
<protein>
    <submittedName>
        <fullName evidence="2">MoaF N-terminal domain-containing protein</fullName>
    </submittedName>
</protein>
<accession>A0ABU3FEB6</accession>
<proteinExistence type="predicted"/>
<dbReference type="RefSeq" id="WP_311815148.1">
    <property type="nucleotide sequence ID" value="NZ_JARQAZ010000001.1"/>
</dbReference>
<sequence length="131" mass="14813">MEEKSKKVGAKMKSNPLEGKIATIKFDSGLEFRIDFLTNNQLRWTSTREEDAGASDVETIYVADYPGGIYSVDWVEESGLCVSYTIDTANQYVKSFMTFTDENFRGGRRPFTHEGPFHFILENGEPDPTPV</sequence>
<name>A0ABU3FEB6_9ENTE</name>
<dbReference type="Gene3D" id="2.40.128.20">
    <property type="match status" value="1"/>
</dbReference>
<comment type="caution">
    <text evidence="2">The sequence shown here is derived from an EMBL/GenBank/DDBJ whole genome shotgun (WGS) entry which is preliminary data.</text>
</comment>
<dbReference type="InterPro" id="IPR012674">
    <property type="entry name" value="Calycin"/>
</dbReference>
<gene>
    <name evidence="2" type="ORF">P7H46_00860</name>
</gene>
<evidence type="ECO:0000313" key="3">
    <source>
        <dbReference type="Proteomes" id="UP001269061"/>
    </source>
</evidence>